<accession>A0A834MDB0</accession>
<reference evidence="1" key="1">
    <citation type="submission" date="2020-08" db="EMBL/GenBank/DDBJ databases">
        <title>Genome sequencing and assembly of the red palm weevil Rhynchophorus ferrugineus.</title>
        <authorList>
            <person name="Dias G.B."/>
            <person name="Bergman C.M."/>
            <person name="Manee M."/>
        </authorList>
    </citation>
    <scope>NUCLEOTIDE SEQUENCE</scope>
    <source>
        <strain evidence="1">AA-2017</strain>
        <tissue evidence="1">Whole larva</tissue>
    </source>
</reference>
<comment type="caution">
    <text evidence="1">The sequence shown here is derived from an EMBL/GenBank/DDBJ whole genome shotgun (WGS) entry which is preliminary data.</text>
</comment>
<gene>
    <name evidence="1" type="ORF">GWI33_007420</name>
</gene>
<organism evidence="1 2">
    <name type="scientific">Rhynchophorus ferrugineus</name>
    <name type="common">Red palm weevil</name>
    <name type="synonym">Curculio ferrugineus</name>
    <dbReference type="NCBI Taxonomy" id="354439"/>
    <lineage>
        <taxon>Eukaryota</taxon>
        <taxon>Metazoa</taxon>
        <taxon>Ecdysozoa</taxon>
        <taxon>Arthropoda</taxon>
        <taxon>Hexapoda</taxon>
        <taxon>Insecta</taxon>
        <taxon>Pterygota</taxon>
        <taxon>Neoptera</taxon>
        <taxon>Endopterygota</taxon>
        <taxon>Coleoptera</taxon>
        <taxon>Polyphaga</taxon>
        <taxon>Cucujiformia</taxon>
        <taxon>Curculionidae</taxon>
        <taxon>Dryophthorinae</taxon>
        <taxon>Rhynchophorus</taxon>
    </lineage>
</organism>
<dbReference type="Proteomes" id="UP000625711">
    <property type="component" value="Unassembled WGS sequence"/>
</dbReference>
<sequence length="36" mass="4087">QTNSGVELEGWINNNVVGEHWVLHKDDGVEEDRLVV</sequence>
<dbReference type="AlphaFoldDB" id="A0A834MDB0"/>
<evidence type="ECO:0000313" key="2">
    <source>
        <dbReference type="Proteomes" id="UP000625711"/>
    </source>
</evidence>
<protein>
    <submittedName>
        <fullName evidence="1">Uncharacterized protein</fullName>
    </submittedName>
</protein>
<evidence type="ECO:0000313" key="1">
    <source>
        <dbReference type="EMBL" id="KAF7277426.1"/>
    </source>
</evidence>
<proteinExistence type="predicted"/>
<keyword evidence="2" id="KW-1185">Reference proteome</keyword>
<name>A0A834MDB0_RHYFE</name>
<dbReference type="EMBL" id="JAACXV010002082">
    <property type="protein sequence ID" value="KAF7277426.1"/>
    <property type="molecule type" value="Genomic_DNA"/>
</dbReference>
<feature type="non-terminal residue" evidence="1">
    <location>
        <position position="1"/>
    </location>
</feature>